<dbReference type="Pfam" id="PF08450">
    <property type="entry name" value="SGL"/>
    <property type="match status" value="1"/>
</dbReference>
<proteinExistence type="predicted"/>
<dbReference type="InterPro" id="IPR051262">
    <property type="entry name" value="SMP-30/CGR1_Lactonase"/>
</dbReference>
<dbReference type="PANTHER" id="PTHR47572:SF5">
    <property type="entry name" value="BLR2277 PROTEIN"/>
    <property type="match status" value="1"/>
</dbReference>
<feature type="non-terminal residue" evidence="2">
    <location>
        <position position="1"/>
    </location>
</feature>
<dbReference type="SUPFAM" id="SSF63829">
    <property type="entry name" value="Calcium-dependent phosphotriesterase"/>
    <property type="match status" value="1"/>
</dbReference>
<protein>
    <recommendedName>
        <fullName evidence="1">SMP-30/Gluconolactonase/LRE-like region domain-containing protein</fullName>
    </recommendedName>
</protein>
<dbReference type="AlphaFoldDB" id="X1C064"/>
<sequence length="189" mass="21031">DTREVLVYANEPEMNQPNDLAIDGGGRLYASDPNWNDSTGMLWRIDPDGSVHLLEKNMGTTNGVEVSADEKHLYVNESIQRKIWIYDLDTSGNISNKRLFFQFNDNSLDGMRCDMEGNLYVTRHGKGTVVILSPDGGVLKEIKLKGKNVTNIAFGGPDGKTCFVTVADRGCIETFRTNVPGRAYDLMLH</sequence>
<dbReference type="EMBL" id="BART01012015">
    <property type="protein sequence ID" value="GAG89863.1"/>
    <property type="molecule type" value="Genomic_DNA"/>
</dbReference>
<gene>
    <name evidence="2" type="ORF">S01H4_25295</name>
</gene>
<comment type="caution">
    <text evidence="2">The sequence shown here is derived from an EMBL/GenBank/DDBJ whole genome shotgun (WGS) entry which is preliminary data.</text>
</comment>
<name>X1C064_9ZZZZ</name>
<dbReference type="PRINTS" id="PR01790">
    <property type="entry name" value="SMP30FAMILY"/>
</dbReference>
<dbReference type="InterPro" id="IPR005511">
    <property type="entry name" value="SMP-30"/>
</dbReference>
<organism evidence="2">
    <name type="scientific">marine sediment metagenome</name>
    <dbReference type="NCBI Taxonomy" id="412755"/>
    <lineage>
        <taxon>unclassified sequences</taxon>
        <taxon>metagenomes</taxon>
        <taxon>ecological metagenomes</taxon>
    </lineage>
</organism>
<dbReference type="PANTHER" id="PTHR47572">
    <property type="entry name" value="LIPOPROTEIN-RELATED"/>
    <property type="match status" value="1"/>
</dbReference>
<dbReference type="InterPro" id="IPR011042">
    <property type="entry name" value="6-blade_b-propeller_TolB-like"/>
</dbReference>
<dbReference type="Gene3D" id="2.120.10.30">
    <property type="entry name" value="TolB, C-terminal domain"/>
    <property type="match status" value="1"/>
</dbReference>
<reference evidence="2" key="1">
    <citation type="journal article" date="2014" name="Front. Microbiol.">
        <title>High frequency of phylogenetically diverse reductive dehalogenase-homologous genes in deep subseafloor sedimentary metagenomes.</title>
        <authorList>
            <person name="Kawai M."/>
            <person name="Futagami T."/>
            <person name="Toyoda A."/>
            <person name="Takaki Y."/>
            <person name="Nishi S."/>
            <person name="Hori S."/>
            <person name="Arai W."/>
            <person name="Tsubouchi T."/>
            <person name="Morono Y."/>
            <person name="Uchiyama I."/>
            <person name="Ito T."/>
            <person name="Fujiyama A."/>
            <person name="Inagaki F."/>
            <person name="Takami H."/>
        </authorList>
    </citation>
    <scope>NUCLEOTIDE SEQUENCE</scope>
    <source>
        <strain evidence="2">Expedition CK06-06</strain>
    </source>
</reference>
<feature type="domain" description="SMP-30/Gluconolactonase/LRE-like region" evidence="1">
    <location>
        <begin position="10"/>
        <end position="167"/>
    </location>
</feature>
<evidence type="ECO:0000313" key="2">
    <source>
        <dbReference type="EMBL" id="GAG89863.1"/>
    </source>
</evidence>
<dbReference type="InterPro" id="IPR013658">
    <property type="entry name" value="SGL"/>
</dbReference>
<accession>X1C064</accession>
<evidence type="ECO:0000259" key="1">
    <source>
        <dbReference type="Pfam" id="PF08450"/>
    </source>
</evidence>